<dbReference type="Proteomes" id="UP000460290">
    <property type="component" value="Unassembled WGS sequence"/>
</dbReference>
<dbReference type="RefSeq" id="WP_160613474.1">
    <property type="nucleotide sequence ID" value="NZ_JAUFQM010000001.1"/>
</dbReference>
<evidence type="ECO:0000313" key="2">
    <source>
        <dbReference type="Proteomes" id="UP000460290"/>
    </source>
</evidence>
<accession>A0A844Z8D3</accession>
<comment type="caution">
    <text evidence="1">The sequence shown here is derived from an EMBL/GenBank/DDBJ whole genome shotgun (WGS) entry which is preliminary data.</text>
</comment>
<proteinExistence type="predicted"/>
<dbReference type="EMBL" id="WTYZ01000001">
    <property type="protein sequence ID" value="MXO83090.1"/>
    <property type="molecule type" value="Genomic_DNA"/>
</dbReference>
<name>A0A844Z8D3_9SPHN</name>
<evidence type="ECO:0000313" key="1">
    <source>
        <dbReference type="EMBL" id="MXO83090.1"/>
    </source>
</evidence>
<gene>
    <name evidence="1" type="ORF">GRI35_06885</name>
</gene>
<keyword evidence="2" id="KW-1185">Reference proteome</keyword>
<protein>
    <submittedName>
        <fullName evidence="1">Uncharacterized protein</fullName>
    </submittedName>
</protein>
<sequence length="113" mass="12226">MRKLLFAIIVLVLLVGIALQTGLAKPVVQWRVESALLESGMSEKRASCMAARMVDRLSIQQLYELRQGMAPRDGETDKPDGLGDLIKRLRRGTDTETVTVVTSSAGLCAIGIG</sequence>
<dbReference type="AlphaFoldDB" id="A0A844Z8D3"/>
<organism evidence="1 2">
    <name type="scientific">Pontixanthobacter aestiaquae</name>
    <dbReference type="NCBI Taxonomy" id="1509367"/>
    <lineage>
        <taxon>Bacteria</taxon>
        <taxon>Pseudomonadati</taxon>
        <taxon>Pseudomonadota</taxon>
        <taxon>Alphaproteobacteria</taxon>
        <taxon>Sphingomonadales</taxon>
        <taxon>Erythrobacteraceae</taxon>
        <taxon>Pontixanthobacter</taxon>
    </lineage>
</organism>
<reference evidence="1 2" key="1">
    <citation type="submission" date="2019-12" db="EMBL/GenBank/DDBJ databases">
        <title>Genomic-based taxomic classification of the family Erythrobacteraceae.</title>
        <authorList>
            <person name="Xu L."/>
        </authorList>
    </citation>
    <scope>NUCLEOTIDE SEQUENCE [LARGE SCALE GENOMIC DNA]</scope>
    <source>
        <strain evidence="1 2">KCTC 42006</strain>
    </source>
</reference>
<dbReference type="OrthoDB" id="7409816at2"/>